<evidence type="ECO:0000259" key="6">
    <source>
        <dbReference type="PROSITE" id="PS50600"/>
    </source>
</evidence>
<feature type="region of interest" description="Disordered" evidence="5">
    <location>
        <begin position="172"/>
        <end position="216"/>
    </location>
</feature>
<dbReference type="InterPro" id="IPR038765">
    <property type="entry name" value="Papain-like_cys_pep_sf"/>
</dbReference>
<dbReference type="PROSITE" id="PS50600">
    <property type="entry name" value="ULP_PROTEASE"/>
    <property type="match status" value="1"/>
</dbReference>
<feature type="domain" description="Ubiquitin-like protease family profile" evidence="6">
    <location>
        <begin position="305"/>
        <end position="501"/>
    </location>
</feature>
<evidence type="ECO:0000313" key="7">
    <source>
        <dbReference type="EnsemblPlants" id="Pp3c9_4420V3.3"/>
    </source>
</evidence>
<protein>
    <recommendedName>
        <fullName evidence="6">Ubiquitin-like protease family profile domain-containing protein</fullName>
    </recommendedName>
</protein>
<dbReference type="GO" id="GO:0006508">
    <property type="term" value="P:proteolysis"/>
    <property type="evidence" value="ECO:0007669"/>
    <property type="project" value="UniProtKB-KW"/>
</dbReference>
<evidence type="ECO:0000256" key="4">
    <source>
        <dbReference type="ARBA" id="ARBA00022807"/>
    </source>
</evidence>
<dbReference type="AlphaFoldDB" id="A0A7I4FWB7"/>
<dbReference type="Proteomes" id="UP000006727">
    <property type="component" value="Chromosome 9"/>
</dbReference>
<gene>
    <name evidence="7" type="primary">LOC112286602</name>
</gene>
<dbReference type="EMBL" id="ABEU02000009">
    <property type="status" value="NOT_ANNOTATED_CDS"/>
    <property type="molecule type" value="Genomic_DNA"/>
</dbReference>
<reference evidence="7 8" key="2">
    <citation type="journal article" date="2018" name="Plant J.">
        <title>The Physcomitrella patens chromosome-scale assembly reveals moss genome structure and evolution.</title>
        <authorList>
            <person name="Lang D."/>
            <person name="Ullrich K.K."/>
            <person name="Murat F."/>
            <person name="Fuchs J."/>
            <person name="Jenkins J."/>
            <person name="Haas F.B."/>
            <person name="Piednoel M."/>
            <person name="Gundlach H."/>
            <person name="Van Bel M."/>
            <person name="Meyberg R."/>
            <person name="Vives C."/>
            <person name="Morata J."/>
            <person name="Symeonidi A."/>
            <person name="Hiss M."/>
            <person name="Muchero W."/>
            <person name="Kamisugi Y."/>
            <person name="Saleh O."/>
            <person name="Blanc G."/>
            <person name="Decker E.L."/>
            <person name="van Gessel N."/>
            <person name="Grimwood J."/>
            <person name="Hayes R.D."/>
            <person name="Graham S.W."/>
            <person name="Gunter L.E."/>
            <person name="McDaniel S.F."/>
            <person name="Hoernstein S.N.W."/>
            <person name="Larsson A."/>
            <person name="Li F.W."/>
            <person name="Perroud P.F."/>
            <person name="Phillips J."/>
            <person name="Ranjan P."/>
            <person name="Rokshar D.S."/>
            <person name="Rothfels C.J."/>
            <person name="Schneider L."/>
            <person name="Shu S."/>
            <person name="Stevenson D.W."/>
            <person name="Thummler F."/>
            <person name="Tillich M."/>
            <person name="Villarreal Aguilar J.C."/>
            <person name="Widiez T."/>
            <person name="Wong G.K."/>
            <person name="Wymore A."/>
            <person name="Zhang Y."/>
            <person name="Zimmer A.D."/>
            <person name="Quatrano R.S."/>
            <person name="Mayer K.F.X."/>
            <person name="Goodstein D."/>
            <person name="Casacuberta J.M."/>
            <person name="Vandepoele K."/>
            <person name="Reski R."/>
            <person name="Cuming A.C."/>
            <person name="Tuskan G.A."/>
            <person name="Maumus F."/>
            <person name="Salse J."/>
            <person name="Schmutz J."/>
            <person name="Rensing S.A."/>
        </authorList>
    </citation>
    <scope>NUCLEOTIDE SEQUENCE [LARGE SCALE GENOMIC DNA]</scope>
    <source>
        <strain evidence="7 8">cv. Gransden 2004</strain>
    </source>
</reference>
<proteinExistence type="inferred from homology"/>
<dbReference type="PANTHER" id="PTHR46915:SF2">
    <property type="entry name" value="UBIQUITIN-LIKE PROTEASE 4"/>
    <property type="match status" value="1"/>
</dbReference>
<dbReference type="GO" id="GO:0008234">
    <property type="term" value="F:cysteine-type peptidase activity"/>
    <property type="evidence" value="ECO:0007669"/>
    <property type="project" value="UniProtKB-KW"/>
</dbReference>
<keyword evidence="8" id="KW-1185">Reference proteome</keyword>
<comment type="similarity">
    <text evidence="1">Belongs to the peptidase C48 family.</text>
</comment>
<name>A0A7I4FWB7_PHYPA</name>
<dbReference type="Pfam" id="PF02902">
    <property type="entry name" value="Peptidase_C48"/>
    <property type="match status" value="1"/>
</dbReference>
<dbReference type="Gene3D" id="3.30.310.130">
    <property type="entry name" value="Ubiquitin-related"/>
    <property type="match status" value="1"/>
</dbReference>
<dbReference type="InterPro" id="IPR003653">
    <property type="entry name" value="Peptidase_C48_C"/>
</dbReference>
<reference evidence="7" key="3">
    <citation type="submission" date="2020-12" db="UniProtKB">
        <authorList>
            <consortium name="EnsemblPlants"/>
        </authorList>
    </citation>
    <scope>IDENTIFICATION</scope>
</reference>
<dbReference type="Gramene" id="Pp3c9_4420V3.3">
    <property type="protein sequence ID" value="Pp3c9_4420V3.3"/>
    <property type="gene ID" value="Pp3c9_4420"/>
</dbReference>
<evidence type="ECO:0000256" key="2">
    <source>
        <dbReference type="ARBA" id="ARBA00022670"/>
    </source>
</evidence>
<evidence type="ECO:0000256" key="5">
    <source>
        <dbReference type="SAM" id="MobiDB-lite"/>
    </source>
</evidence>
<feature type="compositionally biased region" description="Polar residues" evidence="5">
    <location>
        <begin position="120"/>
        <end position="134"/>
    </location>
</feature>
<accession>A0A7I4FWB7</accession>
<reference evidence="7 8" key="1">
    <citation type="journal article" date="2008" name="Science">
        <title>The Physcomitrella genome reveals evolutionary insights into the conquest of land by plants.</title>
        <authorList>
            <person name="Rensing S."/>
            <person name="Lang D."/>
            <person name="Zimmer A."/>
            <person name="Terry A."/>
            <person name="Salamov A."/>
            <person name="Shapiro H."/>
            <person name="Nishiyama T."/>
            <person name="Perroud P.-F."/>
            <person name="Lindquist E."/>
            <person name="Kamisugi Y."/>
            <person name="Tanahashi T."/>
            <person name="Sakakibara K."/>
            <person name="Fujita T."/>
            <person name="Oishi K."/>
            <person name="Shin-I T."/>
            <person name="Kuroki Y."/>
            <person name="Toyoda A."/>
            <person name="Suzuki Y."/>
            <person name="Hashimoto A."/>
            <person name="Yamaguchi K."/>
            <person name="Sugano A."/>
            <person name="Kohara Y."/>
            <person name="Fujiyama A."/>
            <person name="Anterola A."/>
            <person name="Aoki S."/>
            <person name="Ashton N."/>
            <person name="Barbazuk W.B."/>
            <person name="Barker E."/>
            <person name="Bennetzen J."/>
            <person name="Bezanilla M."/>
            <person name="Blankenship R."/>
            <person name="Cho S.H."/>
            <person name="Dutcher S."/>
            <person name="Estelle M."/>
            <person name="Fawcett J.A."/>
            <person name="Gundlach H."/>
            <person name="Hanada K."/>
            <person name="Heyl A."/>
            <person name="Hicks K.A."/>
            <person name="Hugh J."/>
            <person name="Lohr M."/>
            <person name="Mayer K."/>
            <person name="Melkozernov A."/>
            <person name="Murata T."/>
            <person name="Nelson D."/>
            <person name="Pils B."/>
            <person name="Prigge M."/>
            <person name="Reiss B."/>
            <person name="Renner T."/>
            <person name="Rombauts S."/>
            <person name="Rushton P."/>
            <person name="Sanderfoot A."/>
            <person name="Schween G."/>
            <person name="Shiu S.-H."/>
            <person name="Stueber K."/>
            <person name="Theodoulou F.L."/>
            <person name="Tu H."/>
            <person name="Van de Peer Y."/>
            <person name="Verrier P.J."/>
            <person name="Waters E."/>
            <person name="Wood A."/>
            <person name="Yang L."/>
            <person name="Cove D."/>
            <person name="Cuming A."/>
            <person name="Hasebe M."/>
            <person name="Lucas S."/>
            <person name="Mishler D.B."/>
            <person name="Reski R."/>
            <person name="Grigoriev I."/>
            <person name="Quatrano R.S."/>
            <person name="Boore J.L."/>
        </authorList>
    </citation>
    <scope>NUCLEOTIDE SEQUENCE [LARGE SCALE GENOMIC DNA]</scope>
    <source>
        <strain evidence="7 8">cv. Gransden 2004</strain>
    </source>
</reference>
<dbReference type="GO" id="GO:0016926">
    <property type="term" value="P:protein desumoylation"/>
    <property type="evidence" value="ECO:0007669"/>
    <property type="project" value="UniProtKB-ARBA"/>
</dbReference>
<dbReference type="PANTHER" id="PTHR46915">
    <property type="entry name" value="UBIQUITIN-LIKE PROTEASE 4-RELATED"/>
    <property type="match status" value="1"/>
</dbReference>
<dbReference type="SUPFAM" id="SSF54001">
    <property type="entry name" value="Cysteine proteinases"/>
    <property type="match status" value="1"/>
</dbReference>
<evidence type="ECO:0000256" key="1">
    <source>
        <dbReference type="ARBA" id="ARBA00005234"/>
    </source>
</evidence>
<keyword evidence="4" id="KW-0788">Thiol protease</keyword>
<organism evidence="7 8">
    <name type="scientific">Physcomitrium patens</name>
    <name type="common">Spreading-leaved earth moss</name>
    <name type="synonym">Physcomitrella patens</name>
    <dbReference type="NCBI Taxonomy" id="3218"/>
    <lineage>
        <taxon>Eukaryota</taxon>
        <taxon>Viridiplantae</taxon>
        <taxon>Streptophyta</taxon>
        <taxon>Embryophyta</taxon>
        <taxon>Bryophyta</taxon>
        <taxon>Bryophytina</taxon>
        <taxon>Bryopsida</taxon>
        <taxon>Funariidae</taxon>
        <taxon>Funariales</taxon>
        <taxon>Funariaceae</taxon>
        <taxon>Physcomitrium</taxon>
    </lineage>
</organism>
<evidence type="ECO:0000313" key="8">
    <source>
        <dbReference type="Proteomes" id="UP000006727"/>
    </source>
</evidence>
<dbReference type="EnsemblPlants" id="Pp3c9_4420V3.3">
    <property type="protein sequence ID" value="Pp3c9_4420V3.3"/>
    <property type="gene ID" value="Pp3c9_4420"/>
</dbReference>
<keyword evidence="2" id="KW-0645">Protease</keyword>
<dbReference type="Gene3D" id="1.10.418.20">
    <property type="match status" value="1"/>
</dbReference>
<sequence>MIGLHHSVISDDSEDVSDGVEVEFFTDSKAQKFKEFSDTQLDDEIEKYEGYVAGTRKAALNLPDGGNKFTKHLESLRSEKHKRARKLKRALAVGTQKLRDIGYLSNLGNGNGGTRWETKSAAQSVSTKPQNTRSTIKVENVSTDISANGFVSREASKSVDYNNGKSIVIIRRSPSPEEKASSSEGATLVLSGEQSGPSSRELLTPKTPDPSFQVDSDRKRLVAEPIGRSRKRAREAEFVGRTPDTAMEIDSSDEEDKTSVGNRSSFDGSCVEVSRRAGLRNTFRRRMEKLKVKIAYPSRTDPDAVEILPSDLTRLEPLEFLNDTIIDFYIKYIQRDEFLGAEGRQRFHFFNSFFYKKLSEVVNSQKKKGEAYFSKLRKWTKGTNIFEKDYLFVPIHDKLHWSLAIICFPGFDKGGQSERCIIHLDSMTHGHDSQRVFRLLRSYIVAEWKHSVETCENEADECTLSVQRLKADEIMCKKVPVPLQDNESDCGLFLLHYIQKFVEYAPKTLKSRDLDGNWENLVWS</sequence>
<feature type="region of interest" description="Disordered" evidence="5">
    <location>
        <begin position="112"/>
        <end position="134"/>
    </location>
</feature>
<evidence type="ECO:0000256" key="3">
    <source>
        <dbReference type="ARBA" id="ARBA00022801"/>
    </source>
</evidence>
<keyword evidence="3" id="KW-0378">Hydrolase</keyword>